<reference evidence="1" key="1">
    <citation type="journal article" date="2023" name="Mol. Phylogenet. Evol.">
        <title>Genome-scale phylogeny and comparative genomics of the fungal order Sordariales.</title>
        <authorList>
            <person name="Hensen N."/>
            <person name="Bonometti L."/>
            <person name="Westerberg I."/>
            <person name="Brannstrom I.O."/>
            <person name="Guillou S."/>
            <person name="Cros-Aarteil S."/>
            <person name="Calhoun S."/>
            <person name="Haridas S."/>
            <person name="Kuo A."/>
            <person name="Mondo S."/>
            <person name="Pangilinan J."/>
            <person name="Riley R."/>
            <person name="LaButti K."/>
            <person name="Andreopoulos B."/>
            <person name="Lipzen A."/>
            <person name="Chen C."/>
            <person name="Yan M."/>
            <person name="Daum C."/>
            <person name="Ng V."/>
            <person name="Clum A."/>
            <person name="Steindorff A."/>
            <person name="Ohm R.A."/>
            <person name="Martin F."/>
            <person name="Silar P."/>
            <person name="Natvig D.O."/>
            <person name="Lalanne C."/>
            <person name="Gautier V."/>
            <person name="Ament-Velasquez S.L."/>
            <person name="Kruys A."/>
            <person name="Hutchinson M.I."/>
            <person name="Powell A.J."/>
            <person name="Barry K."/>
            <person name="Miller A.N."/>
            <person name="Grigoriev I.V."/>
            <person name="Debuchy R."/>
            <person name="Gladieux P."/>
            <person name="Hiltunen Thoren M."/>
            <person name="Johannesson H."/>
        </authorList>
    </citation>
    <scope>NUCLEOTIDE SEQUENCE</scope>
    <source>
        <strain evidence="1">CBS 314.62</strain>
    </source>
</reference>
<dbReference type="AlphaFoldDB" id="A0AAE0X4J3"/>
<gene>
    <name evidence="1" type="ORF">B0T22DRAFT_464197</name>
</gene>
<organism evidence="1 2">
    <name type="scientific">Podospora appendiculata</name>
    <dbReference type="NCBI Taxonomy" id="314037"/>
    <lineage>
        <taxon>Eukaryota</taxon>
        <taxon>Fungi</taxon>
        <taxon>Dikarya</taxon>
        <taxon>Ascomycota</taxon>
        <taxon>Pezizomycotina</taxon>
        <taxon>Sordariomycetes</taxon>
        <taxon>Sordariomycetidae</taxon>
        <taxon>Sordariales</taxon>
        <taxon>Podosporaceae</taxon>
        <taxon>Podospora</taxon>
    </lineage>
</organism>
<keyword evidence="2" id="KW-1185">Reference proteome</keyword>
<evidence type="ECO:0000313" key="1">
    <source>
        <dbReference type="EMBL" id="KAK3684804.1"/>
    </source>
</evidence>
<dbReference type="EMBL" id="JAULSO010000003">
    <property type="protein sequence ID" value="KAK3684804.1"/>
    <property type="molecule type" value="Genomic_DNA"/>
</dbReference>
<reference evidence="1" key="2">
    <citation type="submission" date="2023-06" db="EMBL/GenBank/DDBJ databases">
        <authorList>
            <consortium name="Lawrence Berkeley National Laboratory"/>
            <person name="Haridas S."/>
            <person name="Hensen N."/>
            <person name="Bonometti L."/>
            <person name="Westerberg I."/>
            <person name="Brannstrom I.O."/>
            <person name="Guillou S."/>
            <person name="Cros-Aarteil S."/>
            <person name="Calhoun S."/>
            <person name="Kuo A."/>
            <person name="Mondo S."/>
            <person name="Pangilinan J."/>
            <person name="Riley R."/>
            <person name="Labutti K."/>
            <person name="Andreopoulos B."/>
            <person name="Lipzen A."/>
            <person name="Chen C."/>
            <person name="Yanf M."/>
            <person name="Daum C."/>
            <person name="Ng V."/>
            <person name="Clum A."/>
            <person name="Steindorff A."/>
            <person name="Ohm R."/>
            <person name="Martin F."/>
            <person name="Silar P."/>
            <person name="Natvig D."/>
            <person name="Lalanne C."/>
            <person name="Gautier V."/>
            <person name="Ament-Velasquez S.L."/>
            <person name="Kruys A."/>
            <person name="Hutchinson M.I."/>
            <person name="Powell A.J."/>
            <person name="Barry K."/>
            <person name="Miller A.N."/>
            <person name="Grigoriev I.V."/>
            <person name="Debuchy R."/>
            <person name="Gladieux P."/>
            <person name="Thoren M.H."/>
            <person name="Johannesson H."/>
        </authorList>
    </citation>
    <scope>NUCLEOTIDE SEQUENCE</scope>
    <source>
        <strain evidence="1">CBS 314.62</strain>
    </source>
</reference>
<proteinExistence type="predicted"/>
<comment type="caution">
    <text evidence="1">The sequence shown here is derived from an EMBL/GenBank/DDBJ whole genome shotgun (WGS) entry which is preliminary data.</text>
</comment>
<sequence>MQYQYKHQRVAIIICTGFGRQHRANKPLVFCQIRPDVCHGITRSPVAWQPTGLLAVAQPNIYKSLKTGQLAQSCFPFLIYHDLLAAPPHRACVFLFQVQQVWLRCVEHARLPSASSFHFHSARVPCVRSRYSFFYLVSVYLSVCLSNLKSHGYYHHPPLSFLSCLV</sequence>
<protein>
    <submittedName>
        <fullName evidence="1">Uncharacterized protein</fullName>
    </submittedName>
</protein>
<dbReference type="Proteomes" id="UP001270362">
    <property type="component" value="Unassembled WGS sequence"/>
</dbReference>
<name>A0AAE0X4J3_9PEZI</name>
<accession>A0AAE0X4J3</accession>
<evidence type="ECO:0000313" key="2">
    <source>
        <dbReference type="Proteomes" id="UP001270362"/>
    </source>
</evidence>